<comment type="caution">
    <text evidence="1">The sequence shown here is derived from an EMBL/GenBank/DDBJ whole genome shotgun (WGS) entry which is preliminary data.</text>
</comment>
<protein>
    <submittedName>
        <fullName evidence="1">Uncharacterized protein</fullName>
    </submittedName>
</protein>
<proteinExistence type="predicted"/>
<dbReference type="PANTHER" id="PTHR45719">
    <property type="entry name" value="GLYCOSYLTRANSFERASE"/>
    <property type="match status" value="1"/>
</dbReference>
<sequence>MISAFITSSTLILACQFSSFVPYGALHPLAFAYYISGGRGHKDQIVRLLLAVYHLRNRYLLHLKLDTRGDEKVQLAQAMRGVVEVRAFRKRVRLSLWGLIERGMREAERKLGN</sequence>
<gene>
    <name evidence="1" type="ORF">Sjap_026424</name>
</gene>
<name>A0AAP0E6P0_9MAGN</name>
<dbReference type="AlphaFoldDB" id="A0AAP0E6P0"/>
<evidence type="ECO:0000313" key="2">
    <source>
        <dbReference type="Proteomes" id="UP001417504"/>
    </source>
</evidence>
<dbReference type="EMBL" id="JBBNAE010000011">
    <property type="protein sequence ID" value="KAK9086013.1"/>
    <property type="molecule type" value="Genomic_DNA"/>
</dbReference>
<accession>A0AAP0E6P0</accession>
<organism evidence="1 2">
    <name type="scientific">Stephania japonica</name>
    <dbReference type="NCBI Taxonomy" id="461633"/>
    <lineage>
        <taxon>Eukaryota</taxon>
        <taxon>Viridiplantae</taxon>
        <taxon>Streptophyta</taxon>
        <taxon>Embryophyta</taxon>
        <taxon>Tracheophyta</taxon>
        <taxon>Spermatophyta</taxon>
        <taxon>Magnoliopsida</taxon>
        <taxon>Ranunculales</taxon>
        <taxon>Menispermaceae</taxon>
        <taxon>Menispermoideae</taxon>
        <taxon>Cissampelideae</taxon>
        <taxon>Stephania</taxon>
    </lineage>
</organism>
<dbReference type="GO" id="GO:0015020">
    <property type="term" value="F:glucuronosyltransferase activity"/>
    <property type="evidence" value="ECO:0007669"/>
    <property type="project" value="InterPro"/>
</dbReference>
<dbReference type="PANTHER" id="PTHR45719:SF14">
    <property type="entry name" value="BETA-GLUCURONOSYLTRANSFERASE GLCAT14A"/>
    <property type="match status" value="1"/>
</dbReference>
<keyword evidence="2" id="KW-1185">Reference proteome</keyword>
<dbReference type="InterPro" id="IPR044610">
    <property type="entry name" value="GLCAT14A/B/C"/>
</dbReference>
<reference evidence="1 2" key="1">
    <citation type="submission" date="2024-01" db="EMBL/GenBank/DDBJ databases">
        <title>Genome assemblies of Stephania.</title>
        <authorList>
            <person name="Yang L."/>
        </authorList>
    </citation>
    <scope>NUCLEOTIDE SEQUENCE [LARGE SCALE GENOMIC DNA]</scope>
    <source>
        <strain evidence="1">QJT</strain>
        <tissue evidence="1">Leaf</tissue>
    </source>
</reference>
<evidence type="ECO:0000313" key="1">
    <source>
        <dbReference type="EMBL" id="KAK9086013.1"/>
    </source>
</evidence>
<dbReference type="Proteomes" id="UP001417504">
    <property type="component" value="Unassembled WGS sequence"/>
</dbReference>